<dbReference type="EC" id="2.7.4.16" evidence="2"/>
<comment type="function">
    <text evidence="2">Catalyzes the ATP-dependent phosphorylation of thiamine-monophosphate (TMP) to form thiamine-pyrophosphate (TPP), the active form of vitamin B1.</text>
</comment>
<accession>A0A348HH47</accession>
<feature type="domain" description="PurM-like N-terminal" evidence="3">
    <location>
        <begin position="41"/>
        <end position="151"/>
    </location>
</feature>
<dbReference type="Gene3D" id="3.90.650.10">
    <property type="entry name" value="PurM-like C-terminal domain"/>
    <property type="match status" value="1"/>
</dbReference>
<feature type="binding site" evidence="2">
    <location>
        <position position="43"/>
    </location>
    <ligand>
        <name>Mg(2+)</name>
        <dbReference type="ChEBI" id="CHEBI:18420"/>
        <label>4</label>
    </ligand>
</feature>
<dbReference type="KEGG" id="zpl:ZBT109_2216"/>
<feature type="binding site" evidence="2">
    <location>
        <position position="67"/>
    </location>
    <ligand>
        <name>substrate</name>
    </ligand>
</feature>
<proteinExistence type="inferred from homology"/>
<dbReference type="Gene3D" id="3.30.1330.10">
    <property type="entry name" value="PurM-like, N-terminal domain"/>
    <property type="match status" value="1"/>
</dbReference>
<dbReference type="InterPro" id="IPR036676">
    <property type="entry name" value="PurM-like_C_sf"/>
</dbReference>
<dbReference type="GO" id="GO:0009229">
    <property type="term" value="P:thiamine diphosphate biosynthetic process"/>
    <property type="evidence" value="ECO:0007669"/>
    <property type="project" value="UniProtKB-UniRule"/>
</dbReference>
<dbReference type="InterPro" id="IPR010918">
    <property type="entry name" value="PurM-like_C_dom"/>
</dbReference>
<keyword evidence="2 5" id="KW-0418">Kinase</keyword>
<feature type="binding site" evidence="2">
    <location>
        <position position="88"/>
    </location>
    <ligand>
        <name>Mg(2+)</name>
        <dbReference type="ChEBI" id="CHEBI:18420"/>
        <label>3</label>
    </ligand>
</feature>
<dbReference type="RefSeq" id="WP_038279573.1">
    <property type="nucleotide sequence ID" value="NZ_AP018933.1"/>
</dbReference>
<feature type="binding site" evidence="2">
    <location>
        <position position="88"/>
    </location>
    <ligand>
        <name>Mg(2+)</name>
        <dbReference type="ChEBI" id="CHEBI:18420"/>
        <label>2</label>
    </ligand>
</feature>
<dbReference type="OrthoDB" id="9802811at2"/>
<dbReference type="GO" id="GO:0000287">
    <property type="term" value="F:magnesium ion binding"/>
    <property type="evidence" value="ECO:0007669"/>
    <property type="project" value="UniProtKB-UniRule"/>
</dbReference>
<evidence type="ECO:0000259" key="4">
    <source>
        <dbReference type="Pfam" id="PF02769"/>
    </source>
</evidence>
<organism evidence="5 6">
    <name type="scientific">Zymobacter palmae</name>
    <dbReference type="NCBI Taxonomy" id="33074"/>
    <lineage>
        <taxon>Bacteria</taxon>
        <taxon>Pseudomonadati</taxon>
        <taxon>Pseudomonadota</taxon>
        <taxon>Gammaproteobacteria</taxon>
        <taxon>Oceanospirillales</taxon>
        <taxon>Halomonadaceae</taxon>
        <taxon>Zymobacter group</taxon>
        <taxon>Zymobacter</taxon>
    </lineage>
</organism>
<keyword evidence="2" id="KW-0547">Nucleotide-binding</keyword>
<name>A0A348HH47_9GAMM</name>
<comment type="catalytic activity">
    <reaction evidence="2">
        <text>thiamine phosphate + ATP = thiamine diphosphate + ADP</text>
        <dbReference type="Rhea" id="RHEA:15913"/>
        <dbReference type="ChEBI" id="CHEBI:30616"/>
        <dbReference type="ChEBI" id="CHEBI:37575"/>
        <dbReference type="ChEBI" id="CHEBI:58937"/>
        <dbReference type="ChEBI" id="CHEBI:456216"/>
        <dbReference type="EC" id="2.7.4.16"/>
    </reaction>
</comment>
<sequence>MAGEFDLIKRYLAAPSSCRTRRQDGYADIGSASTGVVLGPGDDATLLSPTPGHQLAISVDTSVADVHFPSDAPPHAIGHRALAVSLSDLAAMGARARWYLLALTLPDVDEPWVKALAQGMHELAAHCGVTLVGGDTTRGQLSLSVTVHGEVEPARVIRRDGARAGDCIAVVGTLGGGAGGLRAWQQGERALTPLLSAYLYPHPLLAEGYALAGYATAGMDVSDGLLADLMHLCRASGVGAVLDLAALPLHPGLVEAYGLEQAQSMALHGGDDYALLLTLPERDVPAAQQALQGAAYTLRVIGRTAAPGTFETALGQPLHAQGWQHF</sequence>
<keyword evidence="2" id="KW-0808">Transferase</keyword>
<dbReference type="AlphaFoldDB" id="A0A348HH47"/>
<comment type="miscellaneous">
    <text evidence="2">Reaction mechanism of ThiL seems to utilize a direct, inline transfer of the gamma-phosphate of ATP to TMP rather than a phosphorylated enzyme intermediate.</text>
</comment>
<feature type="binding site" evidence="2">
    <location>
        <position position="220"/>
    </location>
    <ligand>
        <name>Mg(2+)</name>
        <dbReference type="ChEBI" id="CHEBI:18420"/>
        <label>3</label>
    </ligand>
</feature>
<dbReference type="UniPathway" id="UPA00060">
    <property type="reaction ID" value="UER00142"/>
</dbReference>
<dbReference type="Pfam" id="PF00586">
    <property type="entry name" value="AIRS"/>
    <property type="match status" value="1"/>
</dbReference>
<comment type="caution">
    <text evidence="2">Lacks conserved residue(s) required for the propagation of feature annotation.</text>
</comment>
<dbReference type="GO" id="GO:0009228">
    <property type="term" value="P:thiamine biosynthetic process"/>
    <property type="evidence" value="ECO:0007669"/>
    <property type="project" value="UniProtKB-KW"/>
</dbReference>
<evidence type="ECO:0000313" key="5">
    <source>
        <dbReference type="EMBL" id="BBG30949.1"/>
    </source>
</evidence>
<keyword evidence="6" id="KW-1185">Reference proteome</keyword>
<keyword evidence="2" id="KW-0460">Magnesium</keyword>
<dbReference type="NCBIfam" id="TIGR01379">
    <property type="entry name" value="thiL"/>
    <property type="match status" value="1"/>
</dbReference>
<feature type="binding site" evidence="2">
    <location>
        <position position="222"/>
    </location>
    <ligand>
        <name>ATP</name>
        <dbReference type="ChEBI" id="CHEBI:30616"/>
    </ligand>
</feature>
<keyword evidence="1 2" id="KW-0784">Thiamine biosynthesis</keyword>
<dbReference type="STRING" id="1123510.GCA_000620025_01316"/>
<dbReference type="EMBL" id="AP018933">
    <property type="protein sequence ID" value="BBG30949.1"/>
    <property type="molecule type" value="Genomic_DNA"/>
</dbReference>
<feature type="binding site" evidence="2">
    <location>
        <position position="60"/>
    </location>
    <ligand>
        <name>Mg(2+)</name>
        <dbReference type="ChEBI" id="CHEBI:18420"/>
        <label>2</label>
    </ligand>
</feature>
<evidence type="ECO:0000259" key="3">
    <source>
        <dbReference type="Pfam" id="PF00586"/>
    </source>
</evidence>
<dbReference type="SUPFAM" id="SSF55326">
    <property type="entry name" value="PurM N-terminal domain-like"/>
    <property type="match status" value="1"/>
</dbReference>
<dbReference type="GO" id="GO:0009030">
    <property type="term" value="F:thiamine-phosphate kinase activity"/>
    <property type="evidence" value="ECO:0007669"/>
    <property type="project" value="UniProtKB-UniRule"/>
</dbReference>
<dbReference type="PIRSF" id="PIRSF005303">
    <property type="entry name" value="Thiam_monoph_kin"/>
    <property type="match status" value="1"/>
</dbReference>
<dbReference type="PANTHER" id="PTHR30270">
    <property type="entry name" value="THIAMINE-MONOPHOSPHATE KINASE"/>
    <property type="match status" value="1"/>
</dbReference>
<evidence type="ECO:0000256" key="2">
    <source>
        <dbReference type="HAMAP-Rule" id="MF_02128"/>
    </source>
</evidence>
<feature type="binding site" evidence="2">
    <location>
        <position position="223"/>
    </location>
    <ligand>
        <name>Mg(2+)</name>
        <dbReference type="ChEBI" id="CHEBI:18420"/>
        <label>5</label>
    </ligand>
</feature>
<feature type="domain" description="PurM-like C-terminal" evidence="4">
    <location>
        <begin position="163"/>
        <end position="308"/>
    </location>
</feature>
<comment type="pathway">
    <text evidence="2">Cofactor biosynthesis; thiamine diphosphate biosynthesis; thiamine diphosphate from thiamine phosphate: step 1/1.</text>
</comment>
<comment type="similarity">
    <text evidence="2">Belongs to the thiamine-monophosphate kinase family.</text>
</comment>
<dbReference type="PANTHER" id="PTHR30270:SF0">
    <property type="entry name" value="THIAMINE-MONOPHOSPHATE KINASE"/>
    <property type="match status" value="1"/>
</dbReference>
<protein>
    <recommendedName>
        <fullName evidence="2">Thiamine-monophosphate kinase</fullName>
        <shortName evidence="2">TMP kinase</shortName>
        <shortName evidence="2">Thiamine-phosphate kinase</shortName>
        <ecNumber evidence="2">2.7.4.16</ecNumber>
    </recommendedName>
</protein>
<feature type="binding site" evidence="2">
    <location>
        <position position="88"/>
    </location>
    <ligand>
        <name>Mg(2+)</name>
        <dbReference type="ChEBI" id="CHEBI:18420"/>
        <label>4</label>
    </ligand>
</feature>
<dbReference type="InterPro" id="IPR036921">
    <property type="entry name" value="PurM-like_N_sf"/>
</dbReference>
<dbReference type="GO" id="GO:0005524">
    <property type="term" value="F:ATP binding"/>
    <property type="evidence" value="ECO:0007669"/>
    <property type="project" value="UniProtKB-UniRule"/>
</dbReference>
<dbReference type="Proteomes" id="UP000267342">
    <property type="component" value="Chromosome"/>
</dbReference>
<feature type="binding site" evidence="2">
    <location>
        <position position="323"/>
    </location>
    <ligand>
        <name>substrate</name>
    </ligand>
</feature>
<keyword evidence="2" id="KW-0479">Metal-binding</keyword>
<feature type="binding site" evidence="2">
    <location>
        <begin position="134"/>
        <end position="135"/>
    </location>
    <ligand>
        <name>ATP</name>
        <dbReference type="ChEBI" id="CHEBI:30616"/>
    </ligand>
</feature>
<feature type="binding site" evidence="2">
    <location>
        <position position="135"/>
    </location>
    <ligand>
        <name>Mg(2+)</name>
        <dbReference type="ChEBI" id="CHEBI:18420"/>
        <label>1</label>
    </ligand>
</feature>
<keyword evidence="2" id="KW-0067">ATP-binding</keyword>
<feature type="binding site" evidence="2">
    <location>
        <position position="58"/>
    </location>
    <ligand>
        <name>Mg(2+)</name>
        <dbReference type="ChEBI" id="CHEBI:18420"/>
        <label>4</label>
    </ligand>
</feature>
<reference evidence="5 6" key="1">
    <citation type="submission" date="2018-09" db="EMBL/GenBank/DDBJ databases">
        <title>Zymobacter palmae IAM14233 (=T109) whole genome analysis.</title>
        <authorList>
            <person name="Yanase H."/>
        </authorList>
    </citation>
    <scope>NUCLEOTIDE SEQUENCE [LARGE SCALE GENOMIC DNA]</scope>
    <source>
        <strain evidence="5 6">IAM14233</strain>
    </source>
</reference>
<feature type="binding site" evidence="2">
    <location>
        <position position="43"/>
    </location>
    <ligand>
        <name>Mg(2+)</name>
        <dbReference type="ChEBI" id="CHEBI:18420"/>
        <label>3</label>
    </ligand>
</feature>
<evidence type="ECO:0000256" key="1">
    <source>
        <dbReference type="ARBA" id="ARBA00022977"/>
    </source>
</evidence>
<dbReference type="Pfam" id="PF02769">
    <property type="entry name" value="AIRS_C"/>
    <property type="match status" value="1"/>
</dbReference>
<evidence type="ECO:0000313" key="6">
    <source>
        <dbReference type="Proteomes" id="UP000267342"/>
    </source>
</evidence>
<feature type="binding site" evidence="2">
    <location>
        <position position="60"/>
    </location>
    <ligand>
        <name>Mg(2+)</name>
        <dbReference type="ChEBI" id="CHEBI:18420"/>
        <label>1</label>
    </ligand>
</feature>
<dbReference type="CDD" id="cd02194">
    <property type="entry name" value="ThiL"/>
    <property type="match status" value="1"/>
</dbReference>
<dbReference type="SUPFAM" id="SSF56042">
    <property type="entry name" value="PurM C-terminal domain-like"/>
    <property type="match status" value="1"/>
</dbReference>
<dbReference type="InterPro" id="IPR006283">
    <property type="entry name" value="ThiL-like"/>
</dbReference>
<dbReference type="HAMAP" id="MF_02128">
    <property type="entry name" value="TMP_kinase"/>
    <property type="match status" value="1"/>
</dbReference>
<feature type="binding site" evidence="2">
    <location>
        <position position="271"/>
    </location>
    <ligand>
        <name>substrate</name>
    </ligand>
</feature>
<dbReference type="InterPro" id="IPR016188">
    <property type="entry name" value="PurM-like_N"/>
</dbReference>
<gene>
    <name evidence="2" type="primary">thiL</name>
    <name evidence="5" type="ORF">ZBT109_2216</name>
</gene>
<feature type="binding site" evidence="2">
    <location>
        <position position="159"/>
    </location>
    <ligand>
        <name>ATP</name>
        <dbReference type="ChEBI" id="CHEBI:30616"/>
    </ligand>
</feature>